<organism evidence="3 4">
    <name type="scientific">Hymenobacter tibetensis</name>
    <dbReference type="NCBI Taxonomy" id="497967"/>
    <lineage>
        <taxon>Bacteria</taxon>
        <taxon>Pseudomonadati</taxon>
        <taxon>Bacteroidota</taxon>
        <taxon>Cytophagia</taxon>
        <taxon>Cytophagales</taxon>
        <taxon>Hymenobacteraceae</taxon>
        <taxon>Hymenobacter</taxon>
    </lineage>
</organism>
<accession>A0ABY4CST4</accession>
<keyword evidence="4" id="KW-1185">Reference proteome</keyword>
<name>A0ABY4CST4_9BACT</name>
<feature type="chain" id="PRO_5045306522" evidence="2">
    <location>
        <begin position="25"/>
        <end position="1032"/>
    </location>
</feature>
<dbReference type="PANTHER" id="PTHR35580:SF1">
    <property type="entry name" value="PHYTASE-LIKE DOMAIN-CONTAINING PROTEIN"/>
    <property type="match status" value="1"/>
</dbReference>
<feature type="compositionally biased region" description="Low complexity" evidence="1">
    <location>
        <begin position="73"/>
        <end position="90"/>
    </location>
</feature>
<gene>
    <name evidence="3" type="ORF">MTX78_13745</name>
</gene>
<dbReference type="InterPro" id="IPR011047">
    <property type="entry name" value="Quinoprotein_ADH-like_sf"/>
</dbReference>
<dbReference type="EMBL" id="CP094669">
    <property type="protein sequence ID" value="UOG73186.1"/>
    <property type="molecule type" value="Genomic_DNA"/>
</dbReference>
<dbReference type="InterPro" id="IPR052918">
    <property type="entry name" value="Motility_Chemotaxis_Reg"/>
</dbReference>
<evidence type="ECO:0000313" key="4">
    <source>
        <dbReference type="Proteomes" id="UP000831113"/>
    </source>
</evidence>
<dbReference type="SUPFAM" id="SSF50998">
    <property type="entry name" value="Quinoprotein alcohol dehydrogenase-like"/>
    <property type="match status" value="1"/>
</dbReference>
<evidence type="ECO:0000256" key="1">
    <source>
        <dbReference type="SAM" id="MobiDB-lite"/>
    </source>
</evidence>
<dbReference type="Proteomes" id="UP000831113">
    <property type="component" value="Chromosome"/>
</dbReference>
<dbReference type="Pfam" id="PF06739">
    <property type="entry name" value="SBBP"/>
    <property type="match status" value="2"/>
</dbReference>
<dbReference type="InterPro" id="IPR010620">
    <property type="entry name" value="SBBP_repeat"/>
</dbReference>
<dbReference type="InterPro" id="IPR026444">
    <property type="entry name" value="Secre_tail"/>
</dbReference>
<keyword evidence="2" id="KW-0732">Signal</keyword>
<proteinExistence type="predicted"/>
<feature type="signal peptide" evidence="2">
    <location>
        <begin position="1"/>
        <end position="24"/>
    </location>
</feature>
<dbReference type="Gene3D" id="2.130.10.10">
    <property type="entry name" value="YVTN repeat-like/Quinoprotein amine dehydrogenase"/>
    <property type="match status" value="1"/>
</dbReference>
<dbReference type="RefSeq" id="WP_243795183.1">
    <property type="nucleotide sequence ID" value="NZ_CP094669.1"/>
</dbReference>
<reference evidence="3 4" key="1">
    <citation type="submission" date="2022-03" db="EMBL/GenBank/DDBJ databases">
        <title>Hymenobactersp. isolated from the air.</title>
        <authorList>
            <person name="Won M."/>
            <person name="Kwon S.-W."/>
        </authorList>
    </citation>
    <scope>NUCLEOTIDE SEQUENCE [LARGE SCALE GENOMIC DNA]</scope>
    <source>
        <strain evidence="3 4">KACC 21982</strain>
    </source>
</reference>
<protein>
    <submittedName>
        <fullName evidence="3">SBBP repeat-containing protein</fullName>
    </submittedName>
</protein>
<evidence type="ECO:0000256" key="2">
    <source>
        <dbReference type="SAM" id="SignalP"/>
    </source>
</evidence>
<evidence type="ECO:0000313" key="3">
    <source>
        <dbReference type="EMBL" id="UOG73186.1"/>
    </source>
</evidence>
<dbReference type="InterPro" id="IPR015943">
    <property type="entry name" value="WD40/YVTN_repeat-like_dom_sf"/>
</dbReference>
<feature type="region of interest" description="Disordered" evidence="1">
    <location>
        <begin position="65"/>
        <end position="101"/>
    </location>
</feature>
<dbReference type="PANTHER" id="PTHR35580">
    <property type="entry name" value="CELL SURFACE GLYCOPROTEIN (S-LAYER PROTEIN)-LIKE PROTEIN"/>
    <property type="match status" value="1"/>
</dbReference>
<dbReference type="NCBIfam" id="TIGR04183">
    <property type="entry name" value="Por_Secre_tail"/>
    <property type="match status" value="1"/>
</dbReference>
<sequence length="1032" mass="108222">MKQAFTRLLPVAAGLLLCVPATQAQNSPSQAASRGLKLSPTRSSSELVLPAGAPALRHALPVVGNRPAKPQASHHSLARASAKSASLADATPTQTRANITEPVRQAWATGPDNFTLVDMVVDDAGNTYVTGTGGNNSDYITEKYSPTGQRVWQRIYNGSPATSSTDTPVAMALDGSGNVVVTGTSFISPPPTSSGSREDFATVKYSPSGQLLWTARYNGGNYQDIAADVAIDGLGNVYVTGTTRLTFNSQNSEAVTVKYSVNGTQQWTTTTTNSSGLTTARNVAVSGASASVFVTSGGALRKYSSETGQQLWAIFGAFTSIFIGADVFTTGTSNNDYVTARYSEATGQQLWQATYDGPGNAVDGAANLVMDDYGDVFVTGSSGNDFATLKYNKTTGQQLWEARYNSPIGGNDVAYELVPDRAGNTYVTGSSVTANGDRDFNTVKYSPIGEQLWQIQYSGPNNTNDVATEIALDANDNVYVGGGRTIVKYEQSTIQDTWAARFNGAANSDDLAVDVAIDRVGNAYVAGYSYNGSSWDYVTAKYSAIGTPLWAVTYNGAASSDDLPSSIAVERDGTVYVTGTSYSSARGRYDYVTLKYSTTGQLLWEAHSFASASSDDLATDVVIGPDGNPVVTGTSYSGSQSDYVTRKYAAATGTQVWAATYNGPANSYDLVKDLGVDNQGNVAVTGTSDAGATSGYDYATVKYNGINGQQQWVARHAGAGSSYDEATALTTDGPGYVTVTGYADNGSGYDYTTLQYTAANGLLSWTARYNGPANSYDEASDIAADLGGNIVVTGRSYNSSGNSDYATVKYVRVTGQQLWATVYNGSATGNDEATAVAIDYANNVYVTGYSTTPDGTDGYATVRYSGSGQQEWEERYNGPGNSYDEPAALVVDGTGNAYVTGFSVGAGTGYDFATLKYPQSGAMAALVAASPSDAASVLAVTPASKSEQDLSVYPNPAVGETSVSFRPASDGVAQVLVYNQQGRQVASLYTGAVHKGQRYTLALDGQKLAPGLYTCSLLVDGKRETVRLVIGH</sequence>
<dbReference type="SUPFAM" id="SSF101898">
    <property type="entry name" value="NHL repeat"/>
    <property type="match status" value="1"/>
</dbReference>